<name>A0A8K1YJ75_9MONI</name>
<evidence type="ECO:0000256" key="3">
    <source>
        <dbReference type="ARBA" id="ARBA00022664"/>
    </source>
</evidence>
<evidence type="ECO:0000256" key="1">
    <source>
        <dbReference type="ARBA" id="ARBA00006621"/>
    </source>
</evidence>
<dbReference type="GO" id="GO:0006397">
    <property type="term" value="P:mRNA processing"/>
    <property type="evidence" value="ECO:0007669"/>
    <property type="project" value="UniProtKB-KW"/>
</dbReference>
<evidence type="ECO:0000259" key="9">
    <source>
        <dbReference type="Pfam" id="PF01824"/>
    </source>
</evidence>
<proteinExistence type="inferred from homology"/>
<keyword evidence="4 6" id="KW-0819">tRNA processing</keyword>
<organism evidence="10">
    <name type="scientific">Pteris multifida</name>
    <dbReference type="NCBI Taxonomy" id="170715"/>
    <lineage>
        <taxon>Eukaryota</taxon>
        <taxon>Viridiplantae</taxon>
        <taxon>Streptophyta</taxon>
        <taxon>Embryophyta</taxon>
        <taxon>Tracheophyta</taxon>
        <taxon>Polypodiopsida</taxon>
        <taxon>Polypodiidae</taxon>
        <taxon>Polypodiales</taxon>
        <taxon>Pteridineae</taxon>
        <taxon>Pteridaceae</taxon>
        <taxon>Pteridoideae</taxon>
        <taxon>Pteris</taxon>
        <taxon>Pteris subgen. Campteria</taxon>
        <taxon>Pteris sect. Creticae</taxon>
    </lineage>
</organism>
<dbReference type="GO" id="GO:0008033">
    <property type="term" value="P:tRNA processing"/>
    <property type="evidence" value="ECO:0007669"/>
    <property type="project" value="UniProtKB-KW"/>
</dbReference>
<dbReference type="HAMAP" id="MF_01390">
    <property type="entry name" value="MatK"/>
    <property type="match status" value="1"/>
</dbReference>
<keyword evidence="3 6" id="KW-0507">mRNA processing</keyword>
<evidence type="ECO:0000256" key="2">
    <source>
        <dbReference type="ARBA" id="ARBA00022640"/>
    </source>
</evidence>
<dbReference type="RefSeq" id="YP_010216128.1">
    <property type="nucleotide sequence ID" value="NC_058883.1"/>
</dbReference>
<evidence type="ECO:0000313" key="10">
    <source>
        <dbReference type="EMBL" id="UBR42861.1"/>
    </source>
</evidence>
<comment type="function">
    <text evidence="6 7">Usually encoded in the trnK tRNA gene intron. Probably assists in splicing its own and other chloroplast group II introns.</text>
</comment>
<keyword evidence="7 10" id="KW-0150">Chloroplast</keyword>
<evidence type="ECO:0000259" key="8">
    <source>
        <dbReference type="Pfam" id="PF01348"/>
    </source>
</evidence>
<evidence type="ECO:0000256" key="5">
    <source>
        <dbReference type="ARBA" id="ARBA00022884"/>
    </source>
</evidence>
<comment type="subcellular location">
    <subcellularLocation>
        <location evidence="6">Plastid</location>
        <location evidence="6">Chloroplast</location>
    </subcellularLocation>
</comment>
<accession>A0A8K1YJ75</accession>
<geneLocation type="chloroplast" evidence="10"/>
<dbReference type="GeneID" id="68661271"/>
<dbReference type="GO" id="GO:0009507">
    <property type="term" value="C:chloroplast"/>
    <property type="evidence" value="ECO:0007669"/>
    <property type="project" value="UniProtKB-SubCell"/>
</dbReference>
<gene>
    <name evidence="6 10" type="primary">matK</name>
</gene>
<protein>
    <recommendedName>
        <fullName evidence="6">Maturase K</fullName>
    </recommendedName>
    <alternativeName>
        <fullName evidence="6">Intron maturase</fullName>
    </alternativeName>
</protein>
<dbReference type="Pfam" id="PF01824">
    <property type="entry name" value="MatK_N"/>
    <property type="match status" value="1"/>
</dbReference>
<dbReference type="GO" id="GO:0008380">
    <property type="term" value="P:RNA splicing"/>
    <property type="evidence" value="ECO:0007669"/>
    <property type="project" value="UniProtKB-UniRule"/>
</dbReference>
<comment type="similarity">
    <text evidence="1 6">Belongs to the intron maturase 2 family. MatK subfamily.</text>
</comment>
<dbReference type="PANTHER" id="PTHR34811">
    <property type="entry name" value="MATURASE K"/>
    <property type="match status" value="1"/>
</dbReference>
<dbReference type="GO" id="GO:0003723">
    <property type="term" value="F:RNA binding"/>
    <property type="evidence" value="ECO:0007669"/>
    <property type="project" value="UniProtKB-KW"/>
</dbReference>
<dbReference type="InterPro" id="IPR002866">
    <property type="entry name" value="Maturase_MatK"/>
</dbReference>
<evidence type="ECO:0000256" key="7">
    <source>
        <dbReference type="RuleBase" id="RU004226"/>
    </source>
</evidence>
<dbReference type="Pfam" id="PF01348">
    <property type="entry name" value="Intron_maturas2"/>
    <property type="match status" value="1"/>
</dbReference>
<dbReference type="InterPro" id="IPR024937">
    <property type="entry name" value="Domain_X"/>
</dbReference>
<evidence type="ECO:0000256" key="4">
    <source>
        <dbReference type="ARBA" id="ARBA00022694"/>
    </source>
</evidence>
<dbReference type="PANTHER" id="PTHR34811:SF1">
    <property type="entry name" value="MATURASE K"/>
    <property type="match status" value="1"/>
</dbReference>
<sequence length="491" mass="58066">MKATCKSFTKFGASRKDEEFDTNRDCFSYPPLFLLEENFYLMNGKQRSNGPDINGSWSTVAVKRLIDNVRDLNFLKIDDSGFVRSQTDELYKNLYFNPLVEMMCLAPSRSFFHQRRVETKSSLKISQSIHSIFLFLEDRFPKSNHVLKTYLPQNLHLETPIRLFRRQIKDVLFPHFIRIVYYRDKIFYGRTCRERGRIKIDTLFRNFHTYDIDLLLLIPWKQGCKARVNYSLPIDCHNITRKVRYVPTYKFKLNAPDIDSYFIQSSCIHYGRYRNKIILSSRGTSYFVRKWFYLFSIMFKQHFHYRTRFNKSRLELLPVSCVSFLGYTSIARAVSKIVRVETAMGLCISISIEEKFSPKIPILILIKVLMKQKFCDSNGRPTGKLAWTVLKDDEILNRYVQLWRVLSLYYGASTSRGHLRRLRYILQISCGSTLAGKHRGTTRLLRRRFNLDIRSQFFLSNESQSSKNRRIWCLTLIRSVLAKFVLSEVGF</sequence>
<keyword evidence="2 7" id="KW-0934">Plastid</keyword>
<dbReference type="AlphaFoldDB" id="A0A8K1YJ75"/>
<reference evidence="10" key="1">
    <citation type="submission" date="2021-08" db="EMBL/GenBank/DDBJ databases">
        <authorList>
            <person name="Duan B."/>
        </authorList>
    </citation>
    <scope>NUCLEOTIDE SEQUENCE</scope>
</reference>
<dbReference type="InterPro" id="IPR024942">
    <property type="entry name" value="Maturase_MatK_N"/>
</dbReference>
<keyword evidence="5 6" id="KW-0694">RNA-binding</keyword>
<feature type="domain" description="Maturase MatK N-terminal" evidence="9">
    <location>
        <begin position="24"/>
        <end position="326"/>
    </location>
</feature>
<feature type="domain" description="Domain X" evidence="8">
    <location>
        <begin position="355"/>
        <end position="465"/>
    </location>
</feature>
<dbReference type="EMBL" id="MZ848380">
    <property type="protein sequence ID" value="UBR42861.1"/>
    <property type="molecule type" value="Genomic_DNA"/>
</dbReference>
<evidence type="ECO:0000256" key="6">
    <source>
        <dbReference type="HAMAP-Rule" id="MF_01390"/>
    </source>
</evidence>